<evidence type="ECO:0000256" key="1">
    <source>
        <dbReference type="ARBA" id="ARBA00022679"/>
    </source>
</evidence>
<keyword evidence="1 4" id="KW-0808">Transferase</keyword>
<organism evidence="4 5">
    <name type="scientific">Promicromonospora kroppenstedtii</name>
    <dbReference type="NCBI Taxonomy" id="440482"/>
    <lineage>
        <taxon>Bacteria</taxon>
        <taxon>Bacillati</taxon>
        <taxon>Actinomycetota</taxon>
        <taxon>Actinomycetes</taxon>
        <taxon>Micrococcales</taxon>
        <taxon>Promicromonosporaceae</taxon>
        <taxon>Promicromonospora</taxon>
    </lineage>
</organism>
<accession>A0ABW7XIY6</accession>
<dbReference type="CDD" id="cd04301">
    <property type="entry name" value="NAT_SF"/>
    <property type="match status" value="1"/>
</dbReference>
<dbReference type="Gene3D" id="3.40.630.30">
    <property type="match status" value="1"/>
</dbReference>
<dbReference type="GO" id="GO:0016746">
    <property type="term" value="F:acyltransferase activity"/>
    <property type="evidence" value="ECO:0007669"/>
    <property type="project" value="UniProtKB-KW"/>
</dbReference>
<proteinExistence type="predicted"/>
<dbReference type="InterPro" id="IPR050832">
    <property type="entry name" value="Bact_Acetyltransf"/>
</dbReference>
<dbReference type="PANTHER" id="PTHR43877">
    <property type="entry name" value="AMINOALKYLPHOSPHONATE N-ACETYLTRANSFERASE-RELATED-RELATED"/>
    <property type="match status" value="1"/>
</dbReference>
<keyword evidence="5" id="KW-1185">Reference proteome</keyword>
<comment type="caution">
    <text evidence="4">The sequence shown here is derived from an EMBL/GenBank/DDBJ whole genome shotgun (WGS) entry which is preliminary data.</text>
</comment>
<evidence type="ECO:0000259" key="3">
    <source>
        <dbReference type="PROSITE" id="PS51186"/>
    </source>
</evidence>
<dbReference type="InterPro" id="IPR000182">
    <property type="entry name" value="GNAT_dom"/>
</dbReference>
<feature type="domain" description="N-acetyltransferase" evidence="3">
    <location>
        <begin position="7"/>
        <end position="170"/>
    </location>
</feature>
<evidence type="ECO:0000313" key="5">
    <source>
        <dbReference type="Proteomes" id="UP001611580"/>
    </source>
</evidence>
<sequence>MNQLQEIQLREADAADDAAVLDLMTQYMTWALATFERTYGFAMTAVEARHTGAALAAFRRPSGLLVLAEVDGAPAGVAALRAQDDGVVEIKRMFVRPELQGRHVGSAMLDRLLEQARDDLRARVVRLDSNKFMTDAHRLYESRGFVERDPYPGSEIPAELQHLWRFYERALG</sequence>
<dbReference type="Pfam" id="PF00583">
    <property type="entry name" value="Acetyltransf_1"/>
    <property type="match status" value="1"/>
</dbReference>
<dbReference type="InterPro" id="IPR016181">
    <property type="entry name" value="Acyl_CoA_acyltransferase"/>
</dbReference>
<dbReference type="PANTHER" id="PTHR43877:SF2">
    <property type="entry name" value="AMINOALKYLPHOSPHONATE N-ACETYLTRANSFERASE-RELATED"/>
    <property type="match status" value="1"/>
</dbReference>
<dbReference type="PROSITE" id="PS51186">
    <property type="entry name" value="GNAT"/>
    <property type="match status" value="1"/>
</dbReference>
<gene>
    <name evidence="4" type="ORF">ACH47X_11210</name>
</gene>
<name>A0ABW7XIY6_9MICO</name>
<protein>
    <submittedName>
        <fullName evidence="4">GNAT family N-acetyltransferase</fullName>
        <ecNumber evidence="4">2.3.-.-</ecNumber>
    </submittedName>
</protein>
<dbReference type="SUPFAM" id="SSF55729">
    <property type="entry name" value="Acyl-CoA N-acyltransferases (Nat)"/>
    <property type="match status" value="1"/>
</dbReference>
<keyword evidence="2 4" id="KW-0012">Acyltransferase</keyword>
<reference evidence="4 5" key="1">
    <citation type="submission" date="2024-10" db="EMBL/GenBank/DDBJ databases">
        <title>The Natural Products Discovery Center: Release of the First 8490 Sequenced Strains for Exploring Actinobacteria Biosynthetic Diversity.</title>
        <authorList>
            <person name="Kalkreuter E."/>
            <person name="Kautsar S.A."/>
            <person name="Yang D."/>
            <person name="Bader C.D."/>
            <person name="Teijaro C.N."/>
            <person name="Fluegel L."/>
            <person name="Davis C.M."/>
            <person name="Simpson J.R."/>
            <person name="Lauterbach L."/>
            <person name="Steele A.D."/>
            <person name="Gui C."/>
            <person name="Meng S."/>
            <person name="Li G."/>
            <person name="Viehrig K."/>
            <person name="Ye F."/>
            <person name="Su P."/>
            <person name="Kiefer A.F."/>
            <person name="Nichols A."/>
            <person name="Cepeda A.J."/>
            <person name="Yan W."/>
            <person name="Fan B."/>
            <person name="Jiang Y."/>
            <person name="Adhikari A."/>
            <person name="Zheng C.-J."/>
            <person name="Schuster L."/>
            <person name="Cowan T.M."/>
            <person name="Smanski M.J."/>
            <person name="Chevrette M.G."/>
            <person name="De Carvalho L.P.S."/>
            <person name="Shen B."/>
        </authorList>
    </citation>
    <scope>NUCLEOTIDE SEQUENCE [LARGE SCALE GENOMIC DNA]</scope>
    <source>
        <strain evidence="4 5">NPDC019481</strain>
    </source>
</reference>
<dbReference type="RefSeq" id="WP_397404223.1">
    <property type="nucleotide sequence ID" value="NZ_JBIRYI010000006.1"/>
</dbReference>
<evidence type="ECO:0000256" key="2">
    <source>
        <dbReference type="ARBA" id="ARBA00023315"/>
    </source>
</evidence>
<evidence type="ECO:0000313" key="4">
    <source>
        <dbReference type="EMBL" id="MFI2487471.1"/>
    </source>
</evidence>
<dbReference type="EC" id="2.3.-.-" evidence="4"/>
<dbReference type="Proteomes" id="UP001611580">
    <property type="component" value="Unassembled WGS sequence"/>
</dbReference>
<dbReference type="EMBL" id="JBIRYI010000006">
    <property type="protein sequence ID" value="MFI2487471.1"/>
    <property type="molecule type" value="Genomic_DNA"/>
</dbReference>